<dbReference type="InterPro" id="IPR004175">
    <property type="entry name" value="RNA_CPDase"/>
</dbReference>
<name>A0A1F7H4M2_9BACT</name>
<comment type="similarity">
    <text evidence="2">Belongs to the 2H phosphoesterase superfamily. ThpR family.</text>
</comment>
<dbReference type="Pfam" id="PF13563">
    <property type="entry name" value="2_5_RNA_ligase2"/>
    <property type="match status" value="1"/>
</dbReference>
<protein>
    <recommendedName>
        <fullName evidence="2">RNA 2',3'-cyclic phosphodiesterase</fullName>
        <shortName evidence="2">RNA 2',3'-CPDase</shortName>
        <ecNumber evidence="2">3.1.4.58</ecNumber>
    </recommendedName>
</protein>
<comment type="function">
    <text evidence="2">Hydrolyzes RNA 2',3'-cyclic phosphodiester to an RNA 2'-phosphomonoester.</text>
</comment>
<dbReference type="EMBL" id="MFZO01000001">
    <property type="protein sequence ID" value="OGK25874.1"/>
    <property type="molecule type" value="Genomic_DNA"/>
</dbReference>
<evidence type="ECO:0000313" key="3">
    <source>
        <dbReference type="EMBL" id="OGK25874.1"/>
    </source>
</evidence>
<dbReference type="HAMAP" id="MF_01940">
    <property type="entry name" value="RNA_CPDase"/>
    <property type="match status" value="1"/>
</dbReference>
<keyword evidence="1 2" id="KW-0378">Hydrolase</keyword>
<sequence>MRLFLAINLPASVKRSLSQQLEKLNEDYPHFSWVPQENFHITIHFFGEIGQADVIKKRIEEAVYNVSSFNLYSTGCDLFINQKIVLYVYFRREKKAEELASNINKILQIKDKKKFIPHITIGRYKVPSKQQYLNLRKKLRQLRLEIDFPVTKIYLVQSIMTGKKPTYKKIAAFSLLKKRQS</sequence>
<dbReference type="GO" id="GO:0004113">
    <property type="term" value="F:2',3'-cyclic-nucleotide 3'-phosphodiesterase activity"/>
    <property type="evidence" value="ECO:0007669"/>
    <property type="project" value="InterPro"/>
</dbReference>
<gene>
    <name evidence="3" type="ORF">A3C25_04025</name>
</gene>
<dbReference type="PANTHER" id="PTHR35561:SF1">
    <property type="entry name" value="RNA 2',3'-CYCLIC PHOSPHODIESTERASE"/>
    <property type="match status" value="1"/>
</dbReference>
<feature type="active site" description="Proton donor" evidence="2">
    <location>
        <position position="40"/>
    </location>
</feature>
<proteinExistence type="inferred from homology"/>
<evidence type="ECO:0000256" key="1">
    <source>
        <dbReference type="ARBA" id="ARBA00022801"/>
    </source>
</evidence>
<dbReference type="NCBIfam" id="TIGR02258">
    <property type="entry name" value="2_5_ligase"/>
    <property type="match status" value="1"/>
</dbReference>
<comment type="catalytic activity">
    <reaction evidence="2">
        <text>a 3'-end 2',3'-cyclophospho-ribonucleotide-RNA + H2O = a 3'-end 2'-phospho-ribonucleotide-RNA + H(+)</text>
        <dbReference type="Rhea" id="RHEA:11828"/>
        <dbReference type="Rhea" id="RHEA-COMP:10464"/>
        <dbReference type="Rhea" id="RHEA-COMP:17353"/>
        <dbReference type="ChEBI" id="CHEBI:15377"/>
        <dbReference type="ChEBI" id="CHEBI:15378"/>
        <dbReference type="ChEBI" id="CHEBI:83064"/>
        <dbReference type="ChEBI" id="CHEBI:173113"/>
        <dbReference type="EC" id="3.1.4.58"/>
    </reaction>
</comment>
<dbReference type="SUPFAM" id="SSF55144">
    <property type="entry name" value="LigT-like"/>
    <property type="match status" value="1"/>
</dbReference>
<feature type="short sequence motif" description="HXTX 1" evidence="2">
    <location>
        <begin position="40"/>
        <end position="43"/>
    </location>
</feature>
<dbReference type="GO" id="GO:0016874">
    <property type="term" value="F:ligase activity"/>
    <property type="evidence" value="ECO:0007669"/>
    <property type="project" value="UniProtKB-KW"/>
</dbReference>
<dbReference type="AlphaFoldDB" id="A0A1F7H4M2"/>
<dbReference type="EC" id="3.1.4.58" evidence="2"/>
<feature type="active site" description="Proton acceptor" evidence="2">
    <location>
        <position position="118"/>
    </location>
</feature>
<organism evidence="3 4">
    <name type="scientific">Candidatus Roizmanbacteria bacterium RIFCSPHIGHO2_02_FULL_38_11</name>
    <dbReference type="NCBI Taxonomy" id="1802039"/>
    <lineage>
        <taxon>Bacteria</taxon>
        <taxon>Candidatus Roizmaniibacteriota</taxon>
    </lineage>
</organism>
<evidence type="ECO:0000256" key="2">
    <source>
        <dbReference type="HAMAP-Rule" id="MF_01940"/>
    </source>
</evidence>
<keyword evidence="3" id="KW-0436">Ligase</keyword>
<dbReference type="Gene3D" id="3.90.1140.10">
    <property type="entry name" value="Cyclic phosphodiesterase"/>
    <property type="match status" value="1"/>
</dbReference>
<dbReference type="GO" id="GO:0008664">
    <property type="term" value="F:RNA 2',3'-cyclic 3'-phosphodiesterase activity"/>
    <property type="evidence" value="ECO:0007669"/>
    <property type="project" value="UniProtKB-EC"/>
</dbReference>
<dbReference type="Proteomes" id="UP000177913">
    <property type="component" value="Unassembled WGS sequence"/>
</dbReference>
<accession>A0A1F7H4M2</accession>
<feature type="short sequence motif" description="HXTX 2" evidence="2">
    <location>
        <begin position="118"/>
        <end position="121"/>
    </location>
</feature>
<comment type="caution">
    <text evidence="3">The sequence shown here is derived from an EMBL/GenBank/DDBJ whole genome shotgun (WGS) entry which is preliminary data.</text>
</comment>
<reference evidence="3 4" key="1">
    <citation type="journal article" date="2016" name="Nat. Commun.">
        <title>Thousands of microbial genomes shed light on interconnected biogeochemical processes in an aquifer system.</title>
        <authorList>
            <person name="Anantharaman K."/>
            <person name="Brown C.T."/>
            <person name="Hug L.A."/>
            <person name="Sharon I."/>
            <person name="Castelle C.J."/>
            <person name="Probst A.J."/>
            <person name="Thomas B.C."/>
            <person name="Singh A."/>
            <person name="Wilkins M.J."/>
            <person name="Karaoz U."/>
            <person name="Brodie E.L."/>
            <person name="Williams K.H."/>
            <person name="Hubbard S.S."/>
            <person name="Banfield J.F."/>
        </authorList>
    </citation>
    <scope>NUCLEOTIDE SEQUENCE [LARGE SCALE GENOMIC DNA]</scope>
</reference>
<dbReference type="PANTHER" id="PTHR35561">
    <property type="entry name" value="RNA 2',3'-CYCLIC PHOSPHODIESTERASE"/>
    <property type="match status" value="1"/>
</dbReference>
<evidence type="ECO:0000313" key="4">
    <source>
        <dbReference type="Proteomes" id="UP000177913"/>
    </source>
</evidence>
<dbReference type="InterPro" id="IPR009097">
    <property type="entry name" value="Cyclic_Pdiesterase"/>
</dbReference>